<organism evidence="2 3">
    <name type="scientific">Paenibacillus sepulcri</name>
    <dbReference type="NCBI Taxonomy" id="359917"/>
    <lineage>
        <taxon>Bacteria</taxon>
        <taxon>Bacillati</taxon>
        <taxon>Bacillota</taxon>
        <taxon>Bacilli</taxon>
        <taxon>Bacillales</taxon>
        <taxon>Paenibacillaceae</taxon>
        <taxon>Paenibacillus</taxon>
    </lineage>
</organism>
<evidence type="ECO:0000256" key="1">
    <source>
        <dbReference type="SAM" id="Phobius"/>
    </source>
</evidence>
<sequence length="213" mass="23997">MQQKENEQQGIIKKGGNSLKARTRTIMFILLIGAAAFAGYKVYDYYRDDSLLHRIVTQDGYQLTQANTADSTRLEFKPEWLKTEYQESRTLNVPVGYDHQTLFVLEKIRSEADAVIFSMKAIPELKKEEGEFLYTAEIHGNGAFSPAAPNVPWAFLDQSGNKIDINGVKYKIEPEAGPSARFSLEISKTGLDKLAAGFTAEYTGFNLYTYSRK</sequence>
<accession>A0ABS7C2T2</accession>
<protein>
    <submittedName>
        <fullName evidence="2">Uncharacterized protein</fullName>
    </submittedName>
</protein>
<dbReference type="EMBL" id="JAHZIK010000321">
    <property type="protein sequence ID" value="MBW7455209.1"/>
    <property type="molecule type" value="Genomic_DNA"/>
</dbReference>
<dbReference type="Proteomes" id="UP001519887">
    <property type="component" value="Unassembled WGS sequence"/>
</dbReference>
<evidence type="ECO:0000313" key="2">
    <source>
        <dbReference type="EMBL" id="MBW7455209.1"/>
    </source>
</evidence>
<keyword evidence="1" id="KW-0472">Membrane</keyword>
<reference evidence="2 3" key="1">
    <citation type="submission" date="2021-07" db="EMBL/GenBank/DDBJ databases">
        <title>Paenibacillus radiodurans sp. nov., isolated from the southeastern edge of Tengger Desert.</title>
        <authorList>
            <person name="Zhang G."/>
        </authorList>
    </citation>
    <scope>NUCLEOTIDE SEQUENCE [LARGE SCALE GENOMIC DNA]</scope>
    <source>
        <strain evidence="2 3">CCM 7311</strain>
    </source>
</reference>
<keyword evidence="3" id="KW-1185">Reference proteome</keyword>
<gene>
    <name evidence="2" type="ORF">K0U00_14380</name>
</gene>
<name>A0ABS7C2T2_9BACL</name>
<keyword evidence="1" id="KW-1133">Transmembrane helix</keyword>
<dbReference type="RefSeq" id="WP_210037711.1">
    <property type="nucleotide sequence ID" value="NZ_JBHLVU010000022.1"/>
</dbReference>
<proteinExistence type="predicted"/>
<feature type="transmembrane region" description="Helical" evidence="1">
    <location>
        <begin position="21"/>
        <end position="40"/>
    </location>
</feature>
<evidence type="ECO:0000313" key="3">
    <source>
        <dbReference type="Proteomes" id="UP001519887"/>
    </source>
</evidence>
<keyword evidence="1" id="KW-0812">Transmembrane</keyword>
<comment type="caution">
    <text evidence="2">The sequence shown here is derived from an EMBL/GenBank/DDBJ whole genome shotgun (WGS) entry which is preliminary data.</text>
</comment>